<dbReference type="InterPro" id="IPR058780">
    <property type="entry name" value="YhfM-like_dom"/>
</dbReference>
<dbReference type="EMBL" id="CP059540">
    <property type="protein sequence ID" value="QMT16784.1"/>
    <property type="molecule type" value="Genomic_DNA"/>
</dbReference>
<evidence type="ECO:0000256" key="1">
    <source>
        <dbReference type="SAM" id="SignalP"/>
    </source>
</evidence>
<feature type="signal peptide" evidence="1">
    <location>
        <begin position="1"/>
        <end position="19"/>
    </location>
</feature>
<name>A0A7D7RKZ1_PLAMR</name>
<keyword evidence="4" id="KW-1185">Reference proteome</keyword>
<organism evidence="3 4">
    <name type="scientific">Planococcus maritimus</name>
    <dbReference type="NCBI Taxonomy" id="192421"/>
    <lineage>
        <taxon>Bacteria</taxon>
        <taxon>Bacillati</taxon>
        <taxon>Bacillota</taxon>
        <taxon>Bacilli</taxon>
        <taxon>Bacillales</taxon>
        <taxon>Caryophanaceae</taxon>
        <taxon>Planococcus</taxon>
    </lineage>
</organism>
<feature type="chain" id="PRO_5038700660" description="YhfM-like domain-containing protein" evidence="1">
    <location>
        <begin position="20"/>
        <end position="144"/>
    </location>
</feature>
<protein>
    <recommendedName>
        <fullName evidence="2">YhfM-like domain-containing protein</fullName>
    </recommendedName>
</protein>
<dbReference type="Pfam" id="PF26353">
    <property type="entry name" value="YhfM"/>
    <property type="match status" value="1"/>
</dbReference>
<evidence type="ECO:0000313" key="3">
    <source>
        <dbReference type="EMBL" id="QMT16784.1"/>
    </source>
</evidence>
<accession>A0A7D7RKZ1</accession>
<feature type="domain" description="YhfM-like" evidence="2">
    <location>
        <begin position="48"/>
        <end position="131"/>
    </location>
</feature>
<sequence>MKKLPVVLMCLFAATVLSACQNGLISAEQRDTDKLVLHQMERFGEVKENTRTEVTDTQAIELFADAISRADKLQGIADVIDPDFQLDFGGKTFYLWVSEDQGSVMDESDTNALYTLKEKDAEELYSYLSSENLLDGLTDHKGGR</sequence>
<dbReference type="AlphaFoldDB" id="A0A7D7RKZ1"/>
<dbReference type="RefSeq" id="WP_182091722.1">
    <property type="nucleotide sequence ID" value="NZ_CP059540.1"/>
</dbReference>
<evidence type="ECO:0000313" key="4">
    <source>
        <dbReference type="Proteomes" id="UP000514716"/>
    </source>
</evidence>
<dbReference type="KEGG" id="pdec:H1Q58_12520"/>
<keyword evidence="1" id="KW-0732">Signal</keyword>
<evidence type="ECO:0000259" key="2">
    <source>
        <dbReference type="Pfam" id="PF26353"/>
    </source>
</evidence>
<proteinExistence type="predicted"/>
<reference evidence="3 4" key="1">
    <citation type="submission" date="2020-07" db="EMBL/GenBank/DDBJ databases">
        <title>Screening of a cold-adapted Planococcus bacterium producing protease in traditional shrimp paste and protease identification by genome sequencing.</title>
        <authorList>
            <person name="Gao R."/>
            <person name="Leng W."/>
            <person name="Chu Q."/>
            <person name="Wu X."/>
            <person name="Liu H."/>
            <person name="Li X."/>
        </authorList>
    </citation>
    <scope>NUCLEOTIDE SEQUENCE [LARGE SCALE GENOMIC DNA]</scope>
    <source>
        <strain evidence="3 4">XJ11</strain>
    </source>
</reference>
<dbReference type="Proteomes" id="UP000514716">
    <property type="component" value="Chromosome"/>
</dbReference>
<dbReference type="PROSITE" id="PS51257">
    <property type="entry name" value="PROKAR_LIPOPROTEIN"/>
    <property type="match status" value="1"/>
</dbReference>
<gene>
    <name evidence="3" type="ORF">H1Q58_12520</name>
</gene>